<keyword evidence="1" id="KW-0812">Transmembrane</keyword>
<evidence type="ECO:0000256" key="2">
    <source>
        <dbReference type="SAM" id="SignalP"/>
    </source>
</evidence>
<dbReference type="STRING" id="197461.A3843_18465"/>
<accession>A0A1U7JD79</accession>
<dbReference type="Proteomes" id="UP000185783">
    <property type="component" value="Unassembled WGS sequence"/>
</dbReference>
<evidence type="ECO:0000313" key="4">
    <source>
        <dbReference type="Proteomes" id="UP000185783"/>
    </source>
</evidence>
<evidence type="ECO:0008006" key="5">
    <source>
        <dbReference type="Google" id="ProtNLM"/>
    </source>
</evidence>
<protein>
    <recommendedName>
        <fullName evidence="5">Transmembrane protein</fullName>
    </recommendedName>
</protein>
<organism evidence="3 4">
    <name type="scientific">Pseudovibrio exalbescens</name>
    <dbReference type="NCBI Taxonomy" id="197461"/>
    <lineage>
        <taxon>Bacteria</taxon>
        <taxon>Pseudomonadati</taxon>
        <taxon>Pseudomonadota</taxon>
        <taxon>Alphaproteobacteria</taxon>
        <taxon>Hyphomicrobiales</taxon>
        <taxon>Stappiaceae</taxon>
        <taxon>Pseudovibrio</taxon>
    </lineage>
</organism>
<gene>
    <name evidence="3" type="ORF">A3843_18465</name>
</gene>
<dbReference type="Pfam" id="PF09608">
    <property type="entry name" value="Alph_Pro_TM"/>
    <property type="match status" value="1"/>
</dbReference>
<dbReference type="InterPro" id="IPR019088">
    <property type="entry name" value="CHP02186-rel_TM"/>
</dbReference>
<keyword evidence="2" id="KW-0732">Signal</keyword>
<keyword evidence="1" id="KW-1133">Transmembrane helix</keyword>
<sequence length="260" mass="28650">MIHNLALYLLSLLFLALPLQQTAQGETLVSALSAHEVNITSNFTGTEITVFGEISRDAATVARAGSYDIVVVVEGPPERVTTWRKERIFGLWINAASKTYTNVPSFYAVHSTRPLLDITEDNTLKVQRTGLVNLPLAPFGVRLPTAEDRRAFREAFLQERVDLGLYAERPDTIRFLSSTLFATSIPLPANVPVGTFTVTSYLYNGGIVLAQETQHLTVAKKGFEQFTFDLANDNPALYGIIAVVLALFTGWLAGVIFRKD</sequence>
<name>A0A1U7JD79_9HYPH</name>
<feature type="transmembrane region" description="Helical" evidence="1">
    <location>
        <begin position="236"/>
        <end position="257"/>
    </location>
</feature>
<keyword evidence="1" id="KW-0472">Membrane</keyword>
<feature type="chain" id="PRO_5010518683" description="Transmembrane protein" evidence="2">
    <location>
        <begin position="24"/>
        <end position="260"/>
    </location>
</feature>
<proteinExistence type="predicted"/>
<dbReference type="AlphaFoldDB" id="A0A1U7JD79"/>
<dbReference type="RefSeq" id="WP_036489909.1">
    <property type="nucleotide sequence ID" value="NZ_LVVZ01000041.1"/>
</dbReference>
<evidence type="ECO:0000256" key="1">
    <source>
        <dbReference type="SAM" id="Phobius"/>
    </source>
</evidence>
<keyword evidence="4" id="KW-1185">Reference proteome</keyword>
<dbReference type="NCBIfam" id="TIGR02186">
    <property type="entry name" value="alph_Pro_TM"/>
    <property type="match status" value="1"/>
</dbReference>
<feature type="signal peptide" evidence="2">
    <location>
        <begin position="1"/>
        <end position="23"/>
    </location>
</feature>
<comment type="caution">
    <text evidence="3">The sequence shown here is derived from an EMBL/GenBank/DDBJ whole genome shotgun (WGS) entry which is preliminary data.</text>
</comment>
<evidence type="ECO:0000313" key="3">
    <source>
        <dbReference type="EMBL" id="OKL42632.1"/>
    </source>
</evidence>
<reference evidence="3 4" key="1">
    <citation type="submission" date="2016-03" db="EMBL/GenBank/DDBJ databases">
        <title>Genome sequence of Nesiotobacter sp. nov., a moderately halophilic alphaproteobacterium isolated from the Yellow Sea, China.</title>
        <authorList>
            <person name="Zhang G."/>
            <person name="Zhang R."/>
        </authorList>
    </citation>
    <scope>NUCLEOTIDE SEQUENCE [LARGE SCALE GENOMIC DNA]</scope>
    <source>
        <strain evidence="3 4">WB1-6</strain>
    </source>
</reference>
<dbReference type="EMBL" id="LVVZ01000041">
    <property type="protein sequence ID" value="OKL42632.1"/>
    <property type="molecule type" value="Genomic_DNA"/>
</dbReference>